<name>A0A3S5AWI0_9PLAT</name>
<dbReference type="Proteomes" id="UP000784294">
    <property type="component" value="Unassembled WGS sequence"/>
</dbReference>
<sequence>MCSIMRWRRLMKPYSARDLALSSAAEYPFFSPFKCALSGKYSGVQSHPRFALFPLDLLEFLHRLEAPVPVNLALEYVWSSLEFTLALSHKRTRGIATWWATSRDHTLPVYGSSPTGGSDETISGAVETAVKSGCFTEQKRWDLSPKLADLRKCLLSPSL</sequence>
<proteinExistence type="predicted"/>
<dbReference type="EMBL" id="CAAALY010246721">
    <property type="protein sequence ID" value="VEL33958.1"/>
    <property type="molecule type" value="Genomic_DNA"/>
</dbReference>
<protein>
    <submittedName>
        <fullName evidence="1">Uncharacterized protein</fullName>
    </submittedName>
</protein>
<accession>A0A3S5AWI0</accession>
<gene>
    <name evidence="1" type="ORF">PXEA_LOCUS27398</name>
</gene>
<evidence type="ECO:0000313" key="1">
    <source>
        <dbReference type="EMBL" id="VEL33958.1"/>
    </source>
</evidence>
<keyword evidence="2" id="KW-1185">Reference proteome</keyword>
<reference evidence="1" key="1">
    <citation type="submission" date="2018-11" db="EMBL/GenBank/DDBJ databases">
        <authorList>
            <consortium name="Pathogen Informatics"/>
        </authorList>
    </citation>
    <scope>NUCLEOTIDE SEQUENCE</scope>
</reference>
<dbReference type="AlphaFoldDB" id="A0A3S5AWI0"/>
<organism evidence="1 2">
    <name type="scientific">Protopolystoma xenopodis</name>
    <dbReference type="NCBI Taxonomy" id="117903"/>
    <lineage>
        <taxon>Eukaryota</taxon>
        <taxon>Metazoa</taxon>
        <taxon>Spiralia</taxon>
        <taxon>Lophotrochozoa</taxon>
        <taxon>Platyhelminthes</taxon>
        <taxon>Monogenea</taxon>
        <taxon>Polyopisthocotylea</taxon>
        <taxon>Polystomatidea</taxon>
        <taxon>Polystomatidae</taxon>
        <taxon>Protopolystoma</taxon>
    </lineage>
</organism>
<evidence type="ECO:0000313" key="2">
    <source>
        <dbReference type="Proteomes" id="UP000784294"/>
    </source>
</evidence>
<comment type="caution">
    <text evidence="1">The sequence shown here is derived from an EMBL/GenBank/DDBJ whole genome shotgun (WGS) entry which is preliminary data.</text>
</comment>